<keyword evidence="9" id="KW-1133">Transmembrane helix</keyword>
<dbReference type="InterPro" id="IPR008754">
    <property type="entry name" value="Peptidase_M43"/>
</dbReference>
<evidence type="ECO:0000256" key="2">
    <source>
        <dbReference type="ARBA" id="ARBA00022670"/>
    </source>
</evidence>
<evidence type="ECO:0000259" key="10">
    <source>
        <dbReference type="Pfam" id="PF05572"/>
    </source>
</evidence>
<evidence type="ECO:0000313" key="12">
    <source>
        <dbReference type="Proteomes" id="UP001597131"/>
    </source>
</evidence>
<evidence type="ECO:0000313" key="11">
    <source>
        <dbReference type="EMBL" id="MFD1096175.1"/>
    </source>
</evidence>
<organism evidence="11 12">
    <name type="scientific">Salegentibacter chungangensis</name>
    <dbReference type="NCBI Taxonomy" id="1335724"/>
    <lineage>
        <taxon>Bacteria</taxon>
        <taxon>Pseudomonadati</taxon>
        <taxon>Bacteroidota</taxon>
        <taxon>Flavobacteriia</taxon>
        <taxon>Flavobacteriales</taxon>
        <taxon>Flavobacteriaceae</taxon>
        <taxon>Salegentibacter</taxon>
    </lineage>
</organism>
<keyword evidence="3" id="KW-0479">Metal-binding</keyword>
<dbReference type="Pfam" id="PF05572">
    <property type="entry name" value="Peptidase_M43"/>
    <property type="match status" value="1"/>
</dbReference>
<dbReference type="RefSeq" id="WP_380745478.1">
    <property type="nucleotide sequence ID" value="NZ_JBHTLI010000001.1"/>
</dbReference>
<feature type="domain" description="Peptidase M43 pregnancy-associated plasma-A" evidence="10">
    <location>
        <begin position="355"/>
        <end position="502"/>
    </location>
</feature>
<evidence type="ECO:0000256" key="8">
    <source>
        <dbReference type="ARBA" id="ARBA00023157"/>
    </source>
</evidence>
<gene>
    <name evidence="11" type="ORF">ACFQ3Q_10480</name>
</gene>
<keyword evidence="2" id="KW-0645">Protease</keyword>
<evidence type="ECO:0000256" key="5">
    <source>
        <dbReference type="ARBA" id="ARBA00022801"/>
    </source>
</evidence>
<dbReference type="GO" id="GO:0008237">
    <property type="term" value="F:metallopeptidase activity"/>
    <property type="evidence" value="ECO:0007669"/>
    <property type="project" value="UniProtKB-KW"/>
</dbReference>
<dbReference type="SUPFAM" id="SSF55486">
    <property type="entry name" value="Metalloproteases ('zincins'), catalytic domain"/>
    <property type="match status" value="1"/>
</dbReference>
<evidence type="ECO:0000256" key="6">
    <source>
        <dbReference type="ARBA" id="ARBA00022833"/>
    </source>
</evidence>
<dbReference type="PANTHER" id="PTHR47466:SF1">
    <property type="entry name" value="METALLOPROTEASE MEP1 (AFU_ORTHOLOGUE AFUA_1G07730)-RELATED"/>
    <property type="match status" value="1"/>
</dbReference>
<evidence type="ECO:0000256" key="1">
    <source>
        <dbReference type="ARBA" id="ARBA00008721"/>
    </source>
</evidence>
<dbReference type="InterPro" id="IPR013783">
    <property type="entry name" value="Ig-like_fold"/>
</dbReference>
<feature type="transmembrane region" description="Helical" evidence="9">
    <location>
        <begin position="12"/>
        <end position="34"/>
    </location>
</feature>
<keyword evidence="9" id="KW-0812">Transmembrane</keyword>
<keyword evidence="8" id="KW-1015">Disulfide bond</keyword>
<protein>
    <submittedName>
        <fullName evidence="11">M43 family zinc metalloprotease</fullName>
    </submittedName>
</protein>
<dbReference type="Gene3D" id="2.60.40.10">
    <property type="entry name" value="Immunoglobulins"/>
    <property type="match status" value="1"/>
</dbReference>
<proteinExistence type="inferred from homology"/>
<evidence type="ECO:0000256" key="4">
    <source>
        <dbReference type="ARBA" id="ARBA00022729"/>
    </source>
</evidence>
<keyword evidence="12" id="KW-1185">Reference proteome</keyword>
<keyword evidence="5" id="KW-0378">Hydrolase</keyword>
<sequence length="515" mass="57906">MRRFFNSPGTPGAILISEIFIRISFLLVILLMAFSCSKEEDERPSPASIRLTSSTTTLAADGIDEVTFEVEAFDVESNPIPDVDYELYVNNELAESNSFSTTQTGEYIFFATVDELKSNHITVNVIDPQNALVSWVSLEVDNRLIIANGTSASNLKINFYDENGDEVRDVNYRILANDVNYGSQEFRTNVSGKYNLMVTVDHLRSNIIEIEARPERDYEEISIPVVFHIVHFGEPVGSGSNLSASNIISMLEKLNMGFSNQLNSQNANAVDTFIRFRLATLDENGSLLPEPGIDRINGAAYDIGSQSRMRQGRGIFQKPVNDGEFNAVAALFLNEDDIPNDRQFGYDEMESIGNAFNWDRKKYYNLYIVPLQDNIGAGGFAYYPFIVEPNVLEGINSLGAAAESSIQSVAPCVIDYEQAIRETSTVVIHEIGHTFGLFHPFSIDKCATTDYCADTYSYTKDYREQACSDNKVGDGRDNFMDYISGRTNFTYDQRERMRTVLEYGFFYKDLKDSKQ</sequence>
<evidence type="ECO:0000256" key="9">
    <source>
        <dbReference type="SAM" id="Phobius"/>
    </source>
</evidence>
<comment type="similarity">
    <text evidence="1">Belongs to the peptidase M43B family.</text>
</comment>
<keyword evidence="7 11" id="KW-0482">Metalloprotease</keyword>
<keyword evidence="6" id="KW-0862">Zinc</keyword>
<accession>A0ABW3NT29</accession>
<name>A0ABW3NT29_9FLAO</name>
<dbReference type="SUPFAM" id="SSF49373">
    <property type="entry name" value="Invasin/intimin cell-adhesion fragments"/>
    <property type="match status" value="2"/>
</dbReference>
<evidence type="ECO:0000256" key="3">
    <source>
        <dbReference type="ARBA" id="ARBA00022723"/>
    </source>
</evidence>
<dbReference type="Proteomes" id="UP001597131">
    <property type="component" value="Unassembled WGS sequence"/>
</dbReference>
<evidence type="ECO:0000256" key="7">
    <source>
        <dbReference type="ARBA" id="ARBA00023049"/>
    </source>
</evidence>
<dbReference type="EMBL" id="JBHTLI010000001">
    <property type="protein sequence ID" value="MFD1096175.1"/>
    <property type="molecule type" value="Genomic_DNA"/>
</dbReference>
<reference evidence="12" key="1">
    <citation type="journal article" date="2019" name="Int. J. Syst. Evol. Microbiol.">
        <title>The Global Catalogue of Microorganisms (GCM) 10K type strain sequencing project: providing services to taxonomists for standard genome sequencing and annotation.</title>
        <authorList>
            <consortium name="The Broad Institute Genomics Platform"/>
            <consortium name="The Broad Institute Genome Sequencing Center for Infectious Disease"/>
            <person name="Wu L."/>
            <person name="Ma J."/>
        </authorList>
    </citation>
    <scope>NUCLEOTIDE SEQUENCE [LARGE SCALE GENOMIC DNA]</scope>
    <source>
        <strain evidence="12">CCUG 64793</strain>
    </source>
</reference>
<comment type="caution">
    <text evidence="11">The sequence shown here is derived from an EMBL/GenBank/DDBJ whole genome shotgun (WGS) entry which is preliminary data.</text>
</comment>
<keyword evidence="4" id="KW-0732">Signal</keyword>
<keyword evidence="9" id="KW-0472">Membrane</keyword>
<dbReference type="PANTHER" id="PTHR47466">
    <property type="match status" value="1"/>
</dbReference>
<dbReference type="InterPro" id="IPR008964">
    <property type="entry name" value="Invasin/intimin_cell_adhesion"/>
</dbReference>
<dbReference type="Gene3D" id="3.40.390.10">
    <property type="entry name" value="Collagenase (Catalytic Domain)"/>
    <property type="match status" value="1"/>
</dbReference>
<dbReference type="InterPro" id="IPR024079">
    <property type="entry name" value="MetalloPept_cat_dom_sf"/>
</dbReference>